<keyword evidence="2" id="KW-0808">Transferase</keyword>
<feature type="domain" description="Aminoglycoside phosphotransferase" evidence="1">
    <location>
        <begin position="55"/>
        <end position="292"/>
    </location>
</feature>
<gene>
    <name evidence="2" type="ORF">E6K73_08770</name>
</gene>
<dbReference type="AlphaFoldDB" id="A0A538SF77"/>
<name>A0A538SF77_UNCEI</name>
<dbReference type="SUPFAM" id="SSF56112">
    <property type="entry name" value="Protein kinase-like (PK-like)"/>
    <property type="match status" value="1"/>
</dbReference>
<dbReference type="Pfam" id="PF01636">
    <property type="entry name" value="APH"/>
    <property type="match status" value="1"/>
</dbReference>
<accession>A0A538SF77</accession>
<dbReference type="EMBL" id="VBOT01000108">
    <property type="protein sequence ID" value="TMQ50025.1"/>
    <property type="molecule type" value="Genomic_DNA"/>
</dbReference>
<comment type="caution">
    <text evidence="2">The sequence shown here is derived from an EMBL/GenBank/DDBJ whole genome shotgun (WGS) entry which is preliminary data.</text>
</comment>
<protein>
    <submittedName>
        <fullName evidence="2">Aminoglycoside phosphotransferase family protein</fullName>
    </submittedName>
</protein>
<dbReference type="Gene3D" id="3.90.1200.10">
    <property type="match status" value="1"/>
</dbReference>
<sequence>MTASPGRDGNELREGLGRSLEQWGEPGAAELSELLREMLGEGVTQPTLRLERLKNEVYRLGVDGEAGRTLVLKLLKPAVAQTDRLVAERWLPALGLGDRCPRLLGAAAEREGRCVWHVYEDLGKRSLGLEPDPAYLGAAIDLVAELHGRAAVHPLLPEVRWRARDLGASFFTSNLQDAMAALEALATLHEGVPVEFPASRARLLQRLQAVLEDAPRRLGVMKEVGGPDTLLHGDLWPRNVFVTADGQGPRARLIDWDHVGAGPFSYDLSTFLYRSSPEARPWILQRYREASERWGRRLPGNEELNLLFHTAEFARCTHCILFDAMIVLDERAEWAVQELMDYERWLETLRPPLPDGSPA</sequence>
<dbReference type="InterPro" id="IPR002575">
    <property type="entry name" value="Aminoglycoside_PTrfase"/>
</dbReference>
<evidence type="ECO:0000313" key="3">
    <source>
        <dbReference type="Proteomes" id="UP000320184"/>
    </source>
</evidence>
<dbReference type="GO" id="GO:0016740">
    <property type="term" value="F:transferase activity"/>
    <property type="evidence" value="ECO:0007669"/>
    <property type="project" value="UniProtKB-KW"/>
</dbReference>
<organism evidence="2 3">
    <name type="scientific">Eiseniibacteriota bacterium</name>
    <dbReference type="NCBI Taxonomy" id="2212470"/>
    <lineage>
        <taxon>Bacteria</taxon>
        <taxon>Candidatus Eiseniibacteriota</taxon>
    </lineage>
</organism>
<dbReference type="Proteomes" id="UP000320184">
    <property type="component" value="Unassembled WGS sequence"/>
</dbReference>
<dbReference type="InterPro" id="IPR011009">
    <property type="entry name" value="Kinase-like_dom_sf"/>
</dbReference>
<evidence type="ECO:0000259" key="1">
    <source>
        <dbReference type="Pfam" id="PF01636"/>
    </source>
</evidence>
<evidence type="ECO:0000313" key="2">
    <source>
        <dbReference type="EMBL" id="TMQ50025.1"/>
    </source>
</evidence>
<proteinExistence type="predicted"/>
<reference evidence="2 3" key="1">
    <citation type="journal article" date="2019" name="Nat. Microbiol.">
        <title>Mediterranean grassland soil C-N compound turnover is dependent on rainfall and depth, and is mediated by genomically divergent microorganisms.</title>
        <authorList>
            <person name="Diamond S."/>
            <person name="Andeer P.F."/>
            <person name="Li Z."/>
            <person name="Crits-Christoph A."/>
            <person name="Burstein D."/>
            <person name="Anantharaman K."/>
            <person name="Lane K.R."/>
            <person name="Thomas B.C."/>
            <person name="Pan C."/>
            <person name="Northen T.R."/>
            <person name="Banfield J.F."/>
        </authorList>
    </citation>
    <scope>NUCLEOTIDE SEQUENCE [LARGE SCALE GENOMIC DNA]</scope>
    <source>
        <strain evidence="2">WS_3</strain>
    </source>
</reference>